<evidence type="ECO:0000256" key="1">
    <source>
        <dbReference type="SAM" id="MobiDB-lite"/>
    </source>
</evidence>
<name>A0A4Z2FAZ6_9TELE</name>
<evidence type="ECO:0000313" key="3">
    <source>
        <dbReference type="Proteomes" id="UP000314294"/>
    </source>
</evidence>
<dbReference type="AlphaFoldDB" id="A0A4Z2FAZ6"/>
<reference evidence="2 3" key="1">
    <citation type="submission" date="2019-03" db="EMBL/GenBank/DDBJ databases">
        <title>First draft genome of Liparis tanakae, snailfish: a comprehensive survey of snailfish specific genes.</title>
        <authorList>
            <person name="Kim W."/>
            <person name="Song I."/>
            <person name="Jeong J.-H."/>
            <person name="Kim D."/>
            <person name="Kim S."/>
            <person name="Ryu S."/>
            <person name="Song J.Y."/>
            <person name="Lee S.K."/>
        </authorList>
    </citation>
    <scope>NUCLEOTIDE SEQUENCE [LARGE SCALE GENOMIC DNA]</scope>
    <source>
        <tissue evidence="2">Muscle</tissue>
    </source>
</reference>
<evidence type="ECO:0000313" key="2">
    <source>
        <dbReference type="EMBL" id="TNN38080.1"/>
    </source>
</evidence>
<gene>
    <name evidence="2" type="ORF">EYF80_051757</name>
</gene>
<protein>
    <submittedName>
        <fullName evidence="2">Uncharacterized protein</fullName>
    </submittedName>
</protein>
<dbReference type="EMBL" id="SRLO01001408">
    <property type="protein sequence ID" value="TNN38080.1"/>
    <property type="molecule type" value="Genomic_DNA"/>
</dbReference>
<feature type="compositionally biased region" description="Low complexity" evidence="1">
    <location>
        <begin position="140"/>
        <end position="158"/>
    </location>
</feature>
<feature type="region of interest" description="Disordered" evidence="1">
    <location>
        <begin position="1"/>
        <end position="32"/>
    </location>
</feature>
<feature type="compositionally biased region" description="Basic residues" evidence="1">
    <location>
        <begin position="12"/>
        <end position="22"/>
    </location>
</feature>
<feature type="region of interest" description="Disordered" evidence="1">
    <location>
        <begin position="140"/>
        <end position="214"/>
    </location>
</feature>
<dbReference type="Proteomes" id="UP000314294">
    <property type="component" value="Unassembled WGS sequence"/>
</dbReference>
<accession>A0A4Z2FAZ6</accession>
<organism evidence="2 3">
    <name type="scientific">Liparis tanakae</name>
    <name type="common">Tanaka's snailfish</name>
    <dbReference type="NCBI Taxonomy" id="230148"/>
    <lineage>
        <taxon>Eukaryota</taxon>
        <taxon>Metazoa</taxon>
        <taxon>Chordata</taxon>
        <taxon>Craniata</taxon>
        <taxon>Vertebrata</taxon>
        <taxon>Euteleostomi</taxon>
        <taxon>Actinopterygii</taxon>
        <taxon>Neopterygii</taxon>
        <taxon>Teleostei</taxon>
        <taxon>Neoteleostei</taxon>
        <taxon>Acanthomorphata</taxon>
        <taxon>Eupercaria</taxon>
        <taxon>Perciformes</taxon>
        <taxon>Cottioidei</taxon>
        <taxon>Cottales</taxon>
        <taxon>Liparidae</taxon>
        <taxon>Liparis</taxon>
    </lineage>
</organism>
<sequence>MLSARHNEDKRRPRTRTPKQNKRHDENAAARRPAAAIFLRGDGRRRAFRGAVVKRLGEVDVSGGDGGLVRHLGNRTHELEVNLEGQMTSDPFLTWKETLASFSLAVPSVSSAWFSSATAASSSSSSSSSAAASSSAISTFSSSSSSPASSSTPDTSTSNCAGWAATASEDRSSTHHIQPPRSSFICRGGGGEEGAAGAAEHRCRQLSGTRPFPS</sequence>
<proteinExistence type="predicted"/>
<comment type="caution">
    <text evidence="2">The sequence shown here is derived from an EMBL/GenBank/DDBJ whole genome shotgun (WGS) entry which is preliminary data.</text>
</comment>
<feature type="compositionally biased region" description="Basic and acidic residues" evidence="1">
    <location>
        <begin position="1"/>
        <end position="11"/>
    </location>
</feature>
<keyword evidence="3" id="KW-1185">Reference proteome</keyword>